<protein>
    <submittedName>
        <fullName evidence="1">Uncharacterized protein</fullName>
    </submittedName>
</protein>
<accession>A0A9Q3BQC7</accession>
<dbReference type="EMBL" id="AVOT02002123">
    <property type="protein sequence ID" value="MBW0469235.1"/>
    <property type="molecule type" value="Genomic_DNA"/>
</dbReference>
<reference evidence="1" key="1">
    <citation type="submission" date="2021-03" db="EMBL/GenBank/DDBJ databases">
        <title>Draft genome sequence of rust myrtle Austropuccinia psidii MF-1, a brazilian biotype.</title>
        <authorList>
            <person name="Quecine M.C."/>
            <person name="Pachon D.M.R."/>
            <person name="Bonatelli M.L."/>
            <person name="Correr F.H."/>
            <person name="Franceschini L.M."/>
            <person name="Leite T.F."/>
            <person name="Margarido G.R.A."/>
            <person name="Almeida C.A."/>
            <person name="Ferrarezi J.A."/>
            <person name="Labate C.A."/>
        </authorList>
    </citation>
    <scope>NUCLEOTIDE SEQUENCE</scope>
    <source>
        <strain evidence="1">MF-1</strain>
    </source>
</reference>
<sequence>MVEVRLTEELSRKHPMFPVRLVKPYHQTGEYIFPTRNKSQTPQHIVEVEDSPGPMKKIIKARNIRINGKGHI</sequence>
<evidence type="ECO:0000313" key="1">
    <source>
        <dbReference type="EMBL" id="MBW0469235.1"/>
    </source>
</evidence>
<evidence type="ECO:0000313" key="2">
    <source>
        <dbReference type="Proteomes" id="UP000765509"/>
    </source>
</evidence>
<dbReference type="AlphaFoldDB" id="A0A9Q3BQC7"/>
<dbReference type="OrthoDB" id="2447315at2759"/>
<keyword evidence="2" id="KW-1185">Reference proteome</keyword>
<comment type="caution">
    <text evidence="1">The sequence shown here is derived from an EMBL/GenBank/DDBJ whole genome shotgun (WGS) entry which is preliminary data.</text>
</comment>
<dbReference type="Proteomes" id="UP000765509">
    <property type="component" value="Unassembled WGS sequence"/>
</dbReference>
<proteinExistence type="predicted"/>
<name>A0A9Q3BQC7_9BASI</name>
<gene>
    <name evidence="1" type="ORF">O181_008950</name>
</gene>
<organism evidence="1 2">
    <name type="scientific">Austropuccinia psidii MF-1</name>
    <dbReference type="NCBI Taxonomy" id="1389203"/>
    <lineage>
        <taxon>Eukaryota</taxon>
        <taxon>Fungi</taxon>
        <taxon>Dikarya</taxon>
        <taxon>Basidiomycota</taxon>
        <taxon>Pucciniomycotina</taxon>
        <taxon>Pucciniomycetes</taxon>
        <taxon>Pucciniales</taxon>
        <taxon>Sphaerophragmiaceae</taxon>
        <taxon>Austropuccinia</taxon>
    </lineage>
</organism>